<feature type="compositionally biased region" description="Low complexity" evidence="4">
    <location>
        <begin position="212"/>
        <end position="225"/>
    </location>
</feature>
<evidence type="ECO:0000256" key="2">
    <source>
        <dbReference type="ARBA" id="ARBA00022771"/>
    </source>
</evidence>
<reference evidence="6 7" key="1">
    <citation type="submission" date="2023-05" db="EMBL/GenBank/DDBJ databases">
        <title>A 100% complete, gapless, phased diploid assembly of the Scenedesmus obliquus UTEX 3031 genome.</title>
        <authorList>
            <person name="Biondi T.C."/>
            <person name="Hanschen E.R."/>
            <person name="Kwon T."/>
            <person name="Eng W."/>
            <person name="Kruse C.P.S."/>
            <person name="Koehler S.I."/>
            <person name="Kunde Y."/>
            <person name="Gleasner C.D."/>
            <person name="You Mak K.T."/>
            <person name="Polle J."/>
            <person name="Hovde B.T."/>
            <person name="Starkenburg S.R."/>
        </authorList>
    </citation>
    <scope>NUCLEOTIDE SEQUENCE [LARGE SCALE GENOMIC DNA]</scope>
    <source>
        <strain evidence="6 7">DOE0152z</strain>
    </source>
</reference>
<accession>A0ABY8UFC9</accession>
<keyword evidence="3" id="KW-0862">Zinc</keyword>
<feature type="compositionally biased region" description="Low complexity" evidence="4">
    <location>
        <begin position="106"/>
        <end position="144"/>
    </location>
</feature>
<evidence type="ECO:0000256" key="1">
    <source>
        <dbReference type="ARBA" id="ARBA00022723"/>
    </source>
</evidence>
<protein>
    <recommendedName>
        <fullName evidence="5">MYND-type domain-containing protein</fullName>
    </recommendedName>
</protein>
<sequence>MHACLRRLLLYRSRGAASACRDSDTKLLPADCVSAQEGFRRGSESRASFLLPLRPLPADVKLHTLCKVCSKERANKCAGCGRAAYCSRECQTQAAGALNENGIAPPQVQQQAPQLQQQQQHDPQLQEQQQQQQHDPQLQEQGSELQEESPQEQQGLPTGSQVADPVASALQQLVKPLLPANRAARAAGRVPGKASAPSAAATTKPRKLSGTKQALGQQQGKQPGKQQHRKRKRAGSEGSAGTISSDDEREWLSSRTITAQCDTTGTWANVEGACTAVPPAGGGGSGSGGGSGGGGGSTPTGP</sequence>
<proteinExistence type="predicted"/>
<feature type="region of interest" description="Disordered" evidence="4">
    <location>
        <begin position="106"/>
        <end position="163"/>
    </location>
</feature>
<feature type="compositionally biased region" description="Gly residues" evidence="4">
    <location>
        <begin position="280"/>
        <end position="302"/>
    </location>
</feature>
<dbReference type="Gene3D" id="6.10.140.2220">
    <property type="match status" value="1"/>
</dbReference>
<name>A0ABY8UFC9_TETOB</name>
<dbReference type="EMBL" id="CP126217">
    <property type="protein sequence ID" value="WIA19022.1"/>
    <property type="molecule type" value="Genomic_DNA"/>
</dbReference>
<gene>
    <name evidence="6" type="ORF">OEZ85_003683</name>
</gene>
<keyword evidence="7" id="KW-1185">Reference proteome</keyword>
<evidence type="ECO:0000313" key="6">
    <source>
        <dbReference type="EMBL" id="WIA19022.1"/>
    </source>
</evidence>
<organism evidence="6 7">
    <name type="scientific">Tetradesmus obliquus</name>
    <name type="common">Green alga</name>
    <name type="synonym">Acutodesmus obliquus</name>
    <dbReference type="NCBI Taxonomy" id="3088"/>
    <lineage>
        <taxon>Eukaryota</taxon>
        <taxon>Viridiplantae</taxon>
        <taxon>Chlorophyta</taxon>
        <taxon>core chlorophytes</taxon>
        <taxon>Chlorophyceae</taxon>
        <taxon>CS clade</taxon>
        <taxon>Sphaeropleales</taxon>
        <taxon>Scenedesmaceae</taxon>
        <taxon>Tetradesmus</taxon>
    </lineage>
</organism>
<feature type="compositionally biased region" description="Low complexity" evidence="4">
    <location>
        <begin position="184"/>
        <end position="203"/>
    </location>
</feature>
<dbReference type="InterPro" id="IPR002893">
    <property type="entry name" value="Znf_MYND"/>
</dbReference>
<evidence type="ECO:0000259" key="5">
    <source>
        <dbReference type="Pfam" id="PF01753"/>
    </source>
</evidence>
<evidence type="ECO:0000256" key="4">
    <source>
        <dbReference type="SAM" id="MobiDB-lite"/>
    </source>
</evidence>
<feature type="domain" description="MYND-type" evidence="5">
    <location>
        <begin position="66"/>
        <end position="94"/>
    </location>
</feature>
<dbReference type="Proteomes" id="UP001244341">
    <property type="component" value="Chromosome 10b"/>
</dbReference>
<dbReference type="Pfam" id="PF01753">
    <property type="entry name" value="zf-MYND"/>
    <property type="match status" value="1"/>
</dbReference>
<feature type="region of interest" description="Disordered" evidence="4">
    <location>
        <begin position="184"/>
        <end position="252"/>
    </location>
</feature>
<evidence type="ECO:0000256" key="3">
    <source>
        <dbReference type="ARBA" id="ARBA00022833"/>
    </source>
</evidence>
<feature type="region of interest" description="Disordered" evidence="4">
    <location>
        <begin position="273"/>
        <end position="302"/>
    </location>
</feature>
<evidence type="ECO:0000313" key="7">
    <source>
        <dbReference type="Proteomes" id="UP001244341"/>
    </source>
</evidence>
<keyword evidence="2" id="KW-0863">Zinc-finger</keyword>
<dbReference type="SUPFAM" id="SSF144232">
    <property type="entry name" value="HIT/MYND zinc finger-like"/>
    <property type="match status" value="1"/>
</dbReference>
<keyword evidence="1" id="KW-0479">Metal-binding</keyword>